<evidence type="ECO:0000313" key="2">
    <source>
        <dbReference type="Proteomes" id="UP000036403"/>
    </source>
</evidence>
<keyword evidence="2" id="KW-1185">Reference proteome</keyword>
<sequence>KFYKKAALFVLRAIAKHSPELALIVVQNDGLETIVECLEDFDPGVKEAAAWALGYIARHNKSLAQTAIDAGAVSLLVLCLQEPELYIKQIGASAISDISKHSTELAQAVVDAGAIAFLAKTLTNPDAKAKRQALLALSSIAKHSVELAEAVIEAEIFPDVLVHMAHPDENVGRVSAILTREICKHTLEGIVQLAIVLQEETEDHILAVTVWAIGQIGKHTPEHAKAVAAANILSKLLKLYSNPKSSEDLRTKCNTALKQVLQKCMYIEALEPLLHDVPLNILNEDTIDFSKAVEKLAEGLLSICQPPLEQVRKELFELTSKQEALLAQMQLENKKIHETIEDIDLNDMV</sequence>
<protein>
    <submittedName>
        <fullName evidence="1">Sperm-associated antigen 6-like protein</fullName>
    </submittedName>
</protein>
<dbReference type="SUPFAM" id="SSF48371">
    <property type="entry name" value="ARM repeat"/>
    <property type="match status" value="1"/>
</dbReference>
<dbReference type="InterPro" id="IPR011989">
    <property type="entry name" value="ARM-like"/>
</dbReference>
<dbReference type="InterPro" id="IPR016024">
    <property type="entry name" value="ARM-type_fold"/>
</dbReference>
<name>A0A0J7NC18_LASNI</name>
<organism evidence="1 2">
    <name type="scientific">Lasius niger</name>
    <name type="common">Black garden ant</name>
    <dbReference type="NCBI Taxonomy" id="67767"/>
    <lineage>
        <taxon>Eukaryota</taxon>
        <taxon>Metazoa</taxon>
        <taxon>Ecdysozoa</taxon>
        <taxon>Arthropoda</taxon>
        <taxon>Hexapoda</taxon>
        <taxon>Insecta</taxon>
        <taxon>Pterygota</taxon>
        <taxon>Neoptera</taxon>
        <taxon>Endopterygota</taxon>
        <taxon>Hymenoptera</taxon>
        <taxon>Apocrita</taxon>
        <taxon>Aculeata</taxon>
        <taxon>Formicoidea</taxon>
        <taxon>Formicidae</taxon>
        <taxon>Formicinae</taxon>
        <taxon>Lasius</taxon>
        <taxon>Lasius</taxon>
    </lineage>
</organism>
<dbReference type="Proteomes" id="UP000036403">
    <property type="component" value="Unassembled WGS sequence"/>
</dbReference>
<dbReference type="PaxDb" id="67767-A0A0J7NC18"/>
<dbReference type="GO" id="GO:0003341">
    <property type="term" value="P:cilium movement"/>
    <property type="evidence" value="ECO:0007669"/>
    <property type="project" value="TreeGrafter"/>
</dbReference>
<dbReference type="InterPro" id="IPR028119">
    <property type="entry name" value="Snapin/Pallidin/Snn1"/>
</dbReference>
<dbReference type="Pfam" id="PF14712">
    <property type="entry name" value="Snapin_Pallidin"/>
    <property type="match status" value="1"/>
</dbReference>
<reference evidence="1 2" key="1">
    <citation type="submission" date="2015-04" db="EMBL/GenBank/DDBJ databases">
        <title>Lasius niger genome sequencing.</title>
        <authorList>
            <person name="Konorov E.A."/>
            <person name="Nikitin M.A."/>
            <person name="Kirill M.V."/>
            <person name="Chang P."/>
        </authorList>
    </citation>
    <scope>NUCLEOTIDE SEQUENCE [LARGE SCALE GENOMIC DNA]</scope>
    <source>
        <tissue evidence="1">Whole</tissue>
    </source>
</reference>
<dbReference type="Gene3D" id="1.25.10.10">
    <property type="entry name" value="Leucine-rich Repeat Variant"/>
    <property type="match status" value="1"/>
</dbReference>
<dbReference type="EMBL" id="LBMM01007008">
    <property type="protein sequence ID" value="KMQ90120.1"/>
    <property type="molecule type" value="Genomic_DNA"/>
</dbReference>
<dbReference type="GO" id="GO:0008017">
    <property type="term" value="F:microtubule binding"/>
    <property type="evidence" value="ECO:0007669"/>
    <property type="project" value="TreeGrafter"/>
</dbReference>
<dbReference type="AlphaFoldDB" id="A0A0J7NC18"/>
<proteinExistence type="predicted"/>
<dbReference type="InterPro" id="IPR000225">
    <property type="entry name" value="Armadillo"/>
</dbReference>
<dbReference type="STRING" id="67767.A0A0J7NC18"/>
<dbReference type="GO" id="GO:0015630">
    <property type="term" value="C:microtubule cytoskeleton"/>
    <property type="evidence" value="ECO:0007669"/>
    <property type="project" value="TreeGrafter"/>
</dbReference>
<dbReference type="PANTHER" id="PTHR23314:SF0">
    <property type="entry name" value="SPERM-ASSOCIATED ANTIGEN 6"/>
    <property type="match status" value="1"/>
</dbReference>
<dbReference type="PANTHER" id="PTHR23314">
    <property type="entry name" value="SPERM-ASSOCIATED ANTIGEN 6 ARMADILLO REPEAT-CONTAINING"/>
    <property type="match status" value="1"/>
</dbReference>
<feature type="non-terminal residue" evidence="1">
    <location>
        <position position="1"/>
    </location>
</feature>
<accession>A0A0J7NC18</accession>
<gene>
    <name evidence="1" type="ORF">RF55_10154</name>
</gene>
<dbReference type="OrthoDB" id="7537227at2759"/>
<dbReference type="SMART" id="SM00185">
    <property type="entry name" value="ARM"/>
    <property type="match status" value="5"/>
</dbReference>
<comment type="caution">
    <text evidence="1">The sequence shown here is derived from an EMBL/GenBank/DDBJ whole genome shotgun (WGS) entry which is preliminary data.</text>
</comment>
<evidence type="ECO:0000313" key="1">
    <source>
        <dbReference type="EMBL" id="KMQ90120.1"/>
    </source>
</evidence>
<dbReference type="Pfam" id="PF00514">
    <property type="entry name" value="Arm"/>
    <property type="match status" value="2"/>
</dbReference>